<keyword evidence="2" id="KW-1185">Reference proteome</keyword>
<name>A0A9D4ZIS9_ADICA</name>
<sequence length="73" mass="8057">MAGAADSAWSIFSLFRSDGILLPSSFPVFLKPKMLKLGGKKKAMYHNVVLGIWCDSVLEVIHPCRWNHGVVQG</sequence>
<dbReference type="AlphaFoldDB" id="A0A9D4ZIS9"/>
<gene>
    <name evidence="1" type="ORF">GOP47_0010446</name>
</gene>
<evidence type="ECO:0000313" key="2">
    <source>
        <dbReference type="Proteomes" id="UP000886520"/>
    </source>
</evidence>
<protein>
    <submittedName>
        <fullName evidence="1">Uncharacterized protein</fullName>
    </submittedName>
</protein>
<proteinExistence type="predicted"/>
<dbReference type="Proteomes" id="UP000886520">
    <property type="component" value="Chromosome 10"/>
</dbReference>
<organism evidence="1 2">
    <name type="scientific">Adiantum capillus-veneris</name>
    <name type="common">Maidenhair fern</name>
    <dbReference type="NCBI Taxonomy" id="13818"/>
    <lineage>
        <taxon>Eukaryota</taxon>
        <taxon>Viridiplantae</taxon>
        <taxon>Streptophyta</taxon>
        <taxon>Embryophyta</taxon>
        <taxon>Tracheophyta</taxon>
        <taxon>Polypodiopsida</taxon>
        <taxon>Polypodiidae</taxon>
        <taxon>Polypodiales</taxon>
        <taxon>Pteridineae</taxon>
        <taxon>Pteridaceae</taxon>
        <taxon>Vittarioideae</taxon>
        <taxon>Adiantum</taxon>
    </lineage>
</organism>
<accession>A0A9D4ZIS9</accession>
<dbReference type="EMBL" id="JABFUD020000010">
    <property type="protein sequence ID" value="KAI5074485.1"/>
    <property type="molecule type" value="Genomic_DNA"/>
</dbReference>
<reference evidence="1" key="1">
    <citation type="submission" date="2021-01" db="EMBL/GenBank/DDBJ databases">
        <title>Adiantum capillus-veneris genome.</title>
        <authorList>
            <person name="Fang Y."/>
            <person name="Liao Q."/>
        </authorList>
    </citation>
    <scope>NUCLEOTIDE SEQUENCE</scope>
    <source>
        <strain evidence="1">H3</strain>
        <tissue evidence="1">Leaf</tissue>
    </source>
</reference>
<evidence type="ECO:0000313" key="1">
    <source>
        <dbReference type="EMBL" id="KAI5074485.1"/>
    </source>
</evidence>
<comment type="caution">
    <text evidence="1">The sequence shown here is derived from an EMBL/GenBank/DDBJ whole genome shotgun (WGS) entry which is preliminary data.</text>
</comment>